<keyword evidence="8 9" id="KW-0411">Iron-sulfur</keyword>
<comment type="function">
    <text evidence="9">Binds and transfers iron-sulfur (Fe-S) clusters to target apoproteins. Can hydrolyze ATP.</text>
</comment>
<name>A0A9D2UAR2_9CORY</name>
<evidence type="ECO:0000259" key="10">
    <source>
        <dbReference type="Pfam" id="PF01883"/>
    </source>
</evidence>
<keyword evidence="4 9" id="KW-0547">Nucleotide-binding</keyword>
<dbReference type="InterPro" id="IPR034904">
    <property type="entry name" value="FSCA_dom_sf"/>
</dbReference>
<dbReference type="Proteomes" id="UP000823907">
    <property type="component" value="Unassembled WGS sequence"/>
</dbReference>
<dbReference type="GO" id="GO:0005524">
    <property type="term" value="F:ATP binding"/>
    <property type="evidence" value="ECO:0007669"/>
    <property type="project" value="UniProtKB-UniRule"/>
</dbReference>
<gene>
    <name evidence="11" type="ORF">H9907_02145</name>
</gene>
<dbReference type="PANTHER" id="PTHR42961">
    <property type="entry name" value="IRON-SULFUR PROTEIN NUBPL"/>
    <property type="match status" value="1"/>
</dbReference>
<dbReference type="GO" id="GO:0140663">
    <property type="term" value="F:ATP-dependent FeS chaperone activity"/>
    <property type="evidence" value="ECO:0007669"/>
    <property type="project" value="InterPro"/>
</dbReference>
<keyword evidence="6 9" id="KW-0067">ATP-binding</keyword>
<dbReference type="InterPro" id="IPR044304">
    <property type="entry name" value="NUBPL-like"/>
</dbReference>
<evidence type="ECO:0000256" key="8">
    <source>
        <dbReference type="ARBA" id="ARBA00023014"/>
    </source>
</evidence>
<dbReference type="AlphaFoldDB" id="A0A9D2UAR2"/>
<comment type="similarity">
    <text evidence="2">In the C-terminal section; belongs to the Mrp/NBP35 ATP-binding proteins family.</text>
</comment>
<evidence type="ECO:0000256" key="3">
    <source>
        <dbReference type="ARBA" id="ARBA00022723"/>
    </source>
</evidence>
<evidence type="ECO:0000256" key="1">
    <source>
        <dbReference type="ARBA" id="ARBA00007352"/>
    </source>
</evidence>
<dbReference type="HAMAP" id="MF_02040">
    <property type="entry name" value="Mrp_NBP35"/>
    <property type="match status" value="1"/>
</dbReference>
<dbReference type="GO" id="GO:0016887">
    <property type="term" value="F:ATP hydrolysis activity"/>
    <property type="evidence" value="ECO:0007669"/>
    <property type="project" value="UniProtKB-UniRule"/>
</dbReference>
<dbReference type="InterPro" id="IPR002744">
    <property type="entry name" value="MIP18-like"/>
</dbReference>
<dbReference type="Pfam" id="PF01883">
    <property type="entry name" value="FeS_assembly_P"/>
    <property type="match status" value="1"/>
</dbReference>
<evidence type="ECO:0000256" key="5">
    <source>
        <dbReference type="ARBA" id="ARBA00022801"/>
    </source>
</evidence>
<protein>
    <recommendedName>
        <fullName evidence="9">Iron-sulfur cluster carrier protein</fullName>
    </recommendedName>
</protein>
<accession>A0A9D2UAR2</accession>
<dbReference type="EMBL" id="DWUR01000030">
    <property type="protein sequence ID" value="HJD48916.1"/>
    <property type="molecule type" value="Genomic_DNA"/>
</dbReference>
<keyword evidence="5 9" id="KW-0378">Hydrolase</keyword>
<dbReference type="InterPro" id="IPR019591">
    <property type="entry name" value="Mrp/NBP35_ATP-bd"/>
</dbReference>
<dbReference type="PANTHER" id="PTHR42961:SF2">
    <property type="entry name" value="IRON-SULFUR PROTEIN NUBPL"/>
    <property type="match status" value="1"/>
</dbReference>
<comment type="similarity">
    <text evidence="9">Belongs to the Mrp/NBP35 ATP-binding proteins family.</text>
</comment>
<evidence type="ECO:0000256" key="2">
    <source>
        <dbReference type="ARBA" id="ARBA00008205"/>
    </source>
</evidence>
<evidence type="ECO:0000256" key="6">
    <source>
        <dbReference type="ARBA" id="ARBA00022840"/>
    </source>
</evidence>
<reference evidence="11" key="2">
    <citation type="submission" date="2021-04" db="EMBL/GenBank/DDBJ databases">
        <authorList>
            <person name="Gilroy R."/>
        </authorList>
    </citation>
    <scope>NUCLEOTIDE SEQUENCE</scope>
    <source>
        <strain evidence="11">5925</strain>
    </source>
</reference>
<sequence length="376" mass="39881">MPMVQESDIRNALSKVEDPELNRSITELGMVKSIEIDGADVAVEIYLTIAGCPMKSHLTEETRKAAESVAGVENVTVTTDVMSDEQRREVRKIVRGDAADPVIPFAQPDSTTRVYAVASGKGGVGKSSTTVNLAVSLQRRGLKVGVIDADIYGHSIPNMMGSTDRPHQVDEMIMPLQAHGVKLISIGHFVGDNSPVVWRGPMLHRAIQQFLGDVFWGDLDILLLDLPPGTGDVAISVAQLVPNAELLIVTTPQAAAAEVAERAGSIAQQTRQRIGGVIENMSWMQMPDGSKNEIFGSGGGQLVADRLSQIAGTKVPLLGQIPLDPNLRIGGDLGNPIAISEPNSEAAQAFGAIADHLALRRSSLAGKSLGLGVTRK</sequence>
<dbReference type="CDD" id="cd02037">
    <property type="entry name" value="Mrp_NBP35"/>
    <property type="match status" value="1"/>
</dbReference>
<feature type="binding site" evidence="9">
    <location>
        <begin position="120"/>
        <end position="127"/>
    </location>
    <ligand>
        <name>ATP</name>
        <dbReference type="ChEBI" id="CHEBI:30616"/>
    </ligand>
</feature>
<evidence type="ECO:0000256" key="4">
    <source>
        <dbReference type="ARBA" id="ARBA00022741"/>
    </source>
</evidence>
<comment type="subunit">
    <text evidence="9">Homodimer.</text>
</comment>
<dbReference type="Gene3D" id="3.30.300.130">
    <property type="entry name" value="Fe-S cluster assembly (FSCA)"/>
    <property type="match status" value="1"/>
</dbReference>
<comment type="similarity">
    <text evidence="1">In the N-terminal section; belongs to the MIP18 family.</text>
</comment>
<keyword evidence="7 9" id="KW-0408">Iron</keyword>
<dbReference type="GO" id="GO:0051539">
    <property type="term" value="F:4 iron, 4 sulfur cluster binding"/>
    <property type="evidence" value="ECO:0007669"/>
    <property type="project" value="TreeGrafter"/>
</dbReference>
<feature type="domain" description="MIP18 family-like" evidence="10">
    <location>
        <begin position="7"/>
        <end position="77"/>
    </location>
</feature>
<evidence type="ECO:0000313" key="11">
    <source>
        <dbReference type="EMBL" id="HJD48916.1"/>
    </source>
</evidence>
<dbReference type="InterPro" id="IPR027417">
    <property type="entry name" value="P-loop_NTPase"/>
</dbReference>
<dbReference type="Pfam" id="PF10609">
    <property type="entry name" value="ParA"/>
    <property type="match status" value="1"/>
</dbReference>
<evidence type="ECO:0000313" key="12">
    <source>
        <dbReference type="Proteomes" id="UP000823907"/>
    </source>
</evidence>
<dbReference type="SUPFAM" id="SSF52540">
    <property type="entry name" value="P-loop containing nucleoside triphosphate hydrolases"/>
    <property type="match status" value="1"/>
</dbReference>
<dbReference type="InterPro" id="IPR033756">
    <property type="entry name" value="YlxH/NBP35"/>
</dbReference>
<comment type="caution">
    <text evidence="11">The sequence shown here is derived from an EMBL/GenBank/DDBJ whole genome shotgun (WGS) entry which is preliminary data.</text>
</comment>
<evidence type="ECO:0000256" key="7">
    <source>
        <dbReference type="ARBA" id="ARBA00023004"/>
    </source>
</evidence>
<dbReference type="GO" id="GO:0016226">
    <property type="term" value="P:iron-sulfur cluster assembly"/>
    <property type="evidence" value="ECO:0007669"/>
    <property type="project" value="InterPro"/>
</dbReference>
<dbReference type="SUPFAM" id="SSF117916">
    <property type="entry name" value="Fe-S cluster assembly (FSCA) domain-like"/>
    <property type="match status" value="1"/>
</dbReference>
<evidence type="ECO:0000256" key="9">
    <source>
        <dbReference type="HAMAP-Rule" id="MF_02040"/>
    </source>
</evidence>
<dbReference type="GO" id="GO:0046872">
    <property type="term" value="F:metal ion binding"/>
    <property type="evidence" value="ECO:0007669"/>
    <property type="project" value="UniProtKB-KW"/>
</dbReference>
<keyword evidence="3 9" id="KW-0479">Metal-binding</keyword>
<proteinExistence type="inferred from homology"/>
<dbReference type="FunFam" id="3.40.50.300:FF:000304">
    <property type="entry name" value="Iron-sulfur cluster carrier protein"/>
    <property type="match status" value="1"/>
</dbReference>
<reference evidence="11" key="1">
    <citation type="journal article" date="2021" name="PeerJ">
        <title>Extensive microbial diversity within the chicken gut microbiome revealed by metagenomics and culture.</title>
        <authorList>
            <person name="Gilroy R."/>
            <person name="Ravi A."/>
            <person name="Getino M."/>
            <person name="Pursley I."/>
            <person name="Horton D.L."/>
            <person name="Alikhan N.F."/>
            <person name="Baker D."/>
            <person name="Gharbi K."/>
            <person name="Hall N."/>
            <person name="Watson M."/>
            <person name="Adriaenssens E.M."/>
            <person name="Foster-Nyarko E."/>
            <person name="Jarju S."/>
            <person name="Secka A."/>
            <person name="Antonio M."/>
            <person name="Oren A."/>
            <person name="Chaudhuri R.R."/>
            <person name="La Ragione R."/>
            <person name="Hildebrand F."/>
            <person name="Pallen M.J."/>
        </authorList>
    </citation>
    <scope>NUCLEOTIDE SEQUENCE</scope>
    <source>
        <strain evidence="11">5925</strain>
    </source>
</reference>
<dbReference type="Gene3D" id="3.40.50.300">
    <property type="entry name" value="P-loop containing nucleotide triphosphate hydrolases"/>
    <property type="match status" value="1"/>
</dbReference>
<organism evidence="11 12">
    <name type="scientific">Candidatus Corynebacterium intestinavium</name>
    <dbReference type="NCBI Taxonomy" id="2838531"/>
    <lineage>
        <taxon>Bacteria</taxon>
        <taxon>Bacillati</taxon>
        <taxon>Actinomycetota</taxon>
        <taxon>Actinomycetes</taxon>
        <taxon>Mycobacteriales</taxon>
        <taxon>Corynebacteriaceae</taxon>
        <taxon>Corynebacterium</taxon>
    </lineage>
</organism>